<dbReference type="Proteomes" id="UP000592820">
    <property type="component" value="Unassembled WGS sequence"/>
</dbReference>
<proteinExistence type="predicted"/>
<evidence type="ECO:0000259" key="2">
    <source>
        <dbReference type="Pfam" id="PF07007"/>
    </source>
</evidence>
<dbReference type="AlphaFoldDB" id="A0A7W8P927"/>
<dbReference type="InterPro" id="IPR009739">
    <property type="entry name" value="LprI-like_N"/>
</dbReference>
<keyword evidence="1" id="KW-0732">Signal</keyword>
<reference evidence="4 6" key="1">
    <citation type="submission" date="2019-08" db="EMBL/GenBank/DDBJ databases">
        <title>Paraburkholderia simonii sp. nov. and P. youngii sp. nov. Brazilian and Mexican Mimosa-associated rhizobia.</title>
        <authorList>
            <person name="Mavima L."/>
            <person name="Beukes C.W."/>
            <person name="Palmer M."/>
            <person name="De Meyer S.E."/>
            <person name="James E.K."/>
            <person name="Maluk M."/>
            <person name="Avontuur J.R."/>
            <person name="Chan W.Y."/>
            <person name="Venter S.N."/>
            <person name="Steenkamp E.T."/>
        </authorList>
    </citation>
    <scope>NUCLEOTIDE SEQUENCE [LARGE SCALE GENOMIC DNA]</scope>
    <source>
        <strain evidence="4 6">JPY454</strain>
    </source>
</reference>
<evidence type="ECO:0000313" key="5">
    <source>
        <dbReference type="Proteomes" id="UP000592820"/>
    </source>
</evidence>
<dbReference type="EMBL" id="VOMC01000098">
    <property type="protein sequence ID" value="NVI09560.1"/>
    <property type="molecule type" value="Genomic_DNA"/>
</dbReference>
<dbReference type="EMBL" id="JACHDE010000025">
    <property type="protein sequence ID" value="MBB5404987.1"/>
    <property type="molecule type" value="Genomic_DNA"/>
</dbReference>
<evidence type="ECO:0000256" key="1">
    <source>
        <dbReference type="SAM" id="SignalP"/>
    </source>
</evidence>
<feature type="domain" description="Lysozyme inhibitor LprI-like N-terminal" evidence="2">
    <location>
        <begin position="64"/>
        <end position="163"/>
    </location>
</feature>
<dbReference type="RefSeq" id="WP_176125310.1">
    <property type="nucleotide sequence ID" value="NZ_JACHDE010000025.1"/>
</dbReference>
<sequence length="168" mass="19229">MMQPTRSLTTLTAACTIAAFAFSSMVHGRTVYSEPFDYKKFPAPSIYFEGKSLKEIDQFCKSGQNASADDAAACGQWDFEHLNSTLNATYAKVLNSIRKSDKELAEYHAPLAAPDFVGAQESWFKYRDRYCYSYVYALGEASGRYIYFWDCMKEITEDRIKQLERFSQ</sequence>
<evidence type="ECO:0000313" key="6">
    <source>
        <dbReference type="Proteomes" id="UP000821598"/>
    </source>
</evidence>
<dbReference type="Pfam" id="PF07007">
    <property type="entry name" value="LprI"/>
    <property type="match status" value="1"/>
</dbReference>
<reference evidence="3 5" key="2">
    <citation type="submission" date="2020-08" db="EMBL/GenBank/DDBJ databases">
        <title>Genomic Encyclopedia of Type Strains, Phase IV (KMG-V): Genome sequencing to study the core and pangenomes of soil and plant-associated prokaryotes.</title>
        <authorList>
            <person name="Whitman W."/>
        </authorList>
    </citation>
    <scope>NUCLEOTIDE SEQUENCE [LARGE SCALE GENOMIC DNA]</scope>
    <source>
        <strain evidence="3 5">JPY162</strain>
    </source>
</reference>
<feature type="signal peptide" evidence="1">
    <location>
        <begin position="1"/>
        <end position="28"/>
    </location>
</feature>
<dbReference type="Gene3D" id="1.20.1270.180">
    <property type="match status" value="1"/>
</dbReference>
<keyword evidence="6" id="KW-1185">Reference proteome</keyword>
<organism evidence="3 5">
    <name type="scientific">Paraburkholderia youngii</name>
    <dbReference type="NCBI Taxonomy" id="2782701"/>
    <lineage>
        <taxon>Bacteria</taxon>
        <taxon>Pseudomonadati</taxon>
        <taxon>Pseudomonadota</taxon>
        <taxon>Betaproteobacteria</taxon>
        <taxon>Burkholderiales</taxon>
        <taxon>Burkholderiaceae</taxon>
        <taxon>Paraburkholderia</taxon>
    </lineage>
</organism>
<evidence type="ECO:0000313" key="4">
    <source>
        <dbReference type="EMBL" id="NVI09560.1"/>
    </source>
</evidence>
<protein>
    <submittedName>
        <fullName evidence="4">DUF1311 domain-containing protein</fullName>
    </submittedName>
    <submittedName>
        <fullName evidence="3">Uncharacterized protein YecT (DUF1311 family)</fullName>
    </submittedName>
</protein>
<evidence type="ECO:0000313" key="3">
    <source>
        <dbReference type="EMBL" id="MBB5404987.1"/>
    </source>
</evidence>
<accession>A0A7W8P927</accession>
<dbReference type="Proteomes" id="UP000821598">
    <property type="component" value="Unassembled WGS sequence"/>
</dbReference>
<name>A0A7W8P927_9BURK</name>
<feature type="chain" id="PRO_5030794318" evidence="1">
    <location>
        <begin position="29"/>
        <end position="168"/>
    </location>
</feature>
<comment type="caution">
    <text evidence="3">The sequence shown here is derived from an EMBL/GenBank/DDBJ whole genome shotgun (WGS) entry which is preliminary data.</text>
</comment>
<gene>
    <name evidence="4" type="ORF">FSB64_39275</name>
    <name evidence="3" type="ORF">HDG41_007083</name>
</gene>